<organism evidence="9 10">
    <name type="scientific">Ilyomonas limi</name>
    <dbReference type="NCBI Taxonomy" id="2575867"/>
    <lineage>
        <taxon>Bacteria</taxon>
        <taxon>Pseudomonadati</taxon>
        <taxon>Bacteroidota</taxon>
        <taxon>Chitinophagia</taxon>
        <taxon>Chitinophagales</taxon>
        <taxon>Chitinophagaceae</taxon>
        <taxon>Ilyomonas</taxon>
    </lineage>
</organism>
<keyword evidence="3 6" id="KW-0812">Transmembrane</keyword>
<evidence type="ECO:0000256" key="5">
    <source>
        <dbReference type="ARBA" id="ARBA00023136"/>
    </source>
</evidence>
<protein>
    <submittedName>
        <fullName evidence="9">FtsX-like permease family protein</fullName>
    </submittedName>
</protein>
<feature type="transmembrane region" description="Helical" evidence="6">
    <location>
        <begin position="368"/>
        <end position="391"/>
    </location>
</feature>
<name>A0A4U3L2I2_9BACT</name>
<dbReference type="EMBL" id="SZQL01000010">
    <property type="protein sequence ID" value="TKK67717.1"/>
    <property type="molecule type" value="Genomic_DNA"/>
</dbReference>
<keyword evidence="10" id="KW-1185">Reference proteome</keyword>
<keyword evidence="5 6" id="KW-0472">Membrane</keyword>
<feature type="domain" description="MacB-like periplasmic core" evidence="8">
    <location>
        <begin position="425"/>
        <end position="626"/>
    </location>
</feature>
<feature type="transmembrane region" description="Helical" evidence="6">
    <location>
        <begin position="711"/>
        <end position="730"/>
    </location>
</feature>
<dbReference type="InterPro" id="IPR025857">
    <property type="entry name" value="MacB_PCD"/>
</dbReference>
<dbReference type="Proteomes" id="UP000305848">
    <property type="component" value="Unassembled WGS sequence"/>
</dbReference>
<dbReference type="GO" id="GO:0005886">
    <property type="term" value="C:plasma membrane"/>
    <property type="evidence" value="ECO:0007669"/>
    <property type="project" value="UniProtKB-SubCell"/>
</dbReference>
<evidence type="ECO:0000256" key="2">
    <source>
        <dbReference type="ARBA" id="ARBA00022475"/>
    </source>
</evidence>
<dbReference type="RefSeq" id="WP_137262282.1">
    <property type="nucleotide sequence ID" value="NZ_SZQL01000010.1"/>
</dbReference>
<dbReference type="AlphaFoldDB" id="A0A4U3L2I2"/>
<accession>A0A4U3L2I2</accession>
<evidence type="ECO:0000256" key="1">
    <source>
        <dbReference type="ARBA" id="ARBA00004651"/>
    </source>
</evidence>
<feature type="domain" description="ABC3 transporter permease C-terminal" evidence="7">
    <location>
        <begin position="661"/>
        <end position="773"/>
    </location>
</feature>
<dbReference type="GO" id="GO:0022857">
    <property type="term" value="F:transmembrane transporter activity"/>
    <property type="evidence" value="ECO:0007669"/>
    <property type="project" value="TreeGrafter"/>
</dbReference>
<evidence type="ECO:0000259" key="7">
    <source>
        <dbReference type="Pfam" id="PF02687"/>
    </source>
</evidence>
<feature type="domain" description="MacB-like periplasmic core" evidence="8">
    <location>
        <begin position="20"/>
        <end position="228"/>
    </location>
</feature>
<evidence type="ECO:0000313" key="9">
    <source>
        <dbReference type="EMBL" id="TKK67717.1"/>
    </source>
</evidence>
<reference evidence="9 10" key="1">
    <citation type="submission" date="2019-05" db="EMBL/GenBank/DDBJ databases">
        <title>Panacibacter sp. strain 17mud1-8 Genome sequencing and assembly.</title>
        <authorList>
            <person name="Chhetri G."/>
        </authorList>
    </citation>
    <scope>NUCLEOTIDE SEQUENCE [LARGE SCALE GENOMIC DNA]</scope>
    <source>
        <strain evidence="9 10">17mud1-8</strain>
    </source>
</reference>
<comment type="subcellular location">
    <subcellularLocation>
        <location evidence="1">Cell membrane</location>
        <topology evidence="1">Multi-pass membrane protein</topology>
    </subcellularLocation>
</comment>
<dbReference type="Pfam" id="PF02687">
    <property type="entry name" value="FtsX"/>
    <property type="match status" value="2"/>
</dbReference>
<dbReference type="InterPro" id="IPR050250">
    <property type="entry name" value="Macrolide_Exporter_MacB"/>
</dbReference>
<evidence type="ECO:0000256" key="4">
    <source>
        <dbReference type="ARBA" id="ARBA00022989"/>
    </source>
</evidence>
<evidence type="ECO:0000259" key="8">
    <source>
        <dbReference type="Pfam" id="PF12704"/>
    </source>
</evidence>
<feature type="domain" description="ABC3 transporter permease C-terminal" evidence="7">
    <location>
        <begin position="280"/>
        <end position="396"/>
    </location>
</feature>
<evidence type="ECO:0000313" key="10">
    <source>
        <dbReference type="Proteomes" id="UP000305848"/>
    </source>
</evidence>
<keyword evidence="2" id="KW-1003">Cell membrane</keyword>
<dbReference type="Pfam" id="PF12704">
    <property type="entry name" value="MacB_PCD"/>
    <property type="match status" value="2"/>
</dbReference>
<keyword evidence="4 6" id="KW-1133">Transmembrane helix</keyword>
<comment type="caution">
    <text evidence="9">The sequence shown here is derived from an EMBL/GenBank/DDBJ whole genome shotgun (WGS) entry which is preliminary data.</text>
</comment>
<dbReference type="InterPro" id="IPR003838">
    <property type="entry name" value="ABC3_permease_C"/>
</dbReference>
<feature type="transmembrane region" description="Helical" evidence="6">
    <location>
        <begin position="274"/>
        <end position="296"/>
    </location>
</feature>
<feature type="transmembrane region" description="Helical" evidence="6">
    <location>
        <begin position="321"/>
        <end position="348"/>
    </location>
</feature>
<feature type="transmembrane region" description="Helical" evidence="6">
    <location>
        <begin position="659"/>
        <end position="683"/>
    </location>
</feature>
<dbReference type="PANTHER" id="PTHR30572:SF18">
    <property type="entry name" value="ABC-TYPE MACROLIDE FAMILY EXPORT SYSTEM PERMEASE COMPONENT 2"/>
    <property type="match status" value="1"/>
</dbReference>
<feature type="transmembrane region" description="Helical" evidence="6">
    <location>
        <begin position="416"/>
        <end position="436"/>
    </location>
</feature>
<evidence type="ECO:0000256" key="3">
    <source>
        <dbReference type="ARBA" id="ARBA00022692"/>
    </source>
</evidence>
<gene>
    <name evidence="9" type="ORF">FC093_13280</name>
</gene>
<feature type="transmembrane region" description="Helical" evidence="6">
    <location>
        <begin position="745"/>
        <end position="768"/>
    </location>
</feature>
<sequence length="782" mass="87051">MFKNHLKIAWRNLTRNKAFSITNLLGLTIGITCTILILLWVQNELSWNTFQPNYNTTYQVLANRNFNGQINTDGALMLPLAKNIETRFPQVKNAVFTSYGSEGHVLMYGDKKLKQNALRVSEHYFNIFPWHFVKGNAANAMSTPDALVLTQSAAKALFGNEEAMGKMVKLDNNFDVKVTGVIEDVPEASSMQFDFITPFNYDPKAAEDWVNCYTQLFIQTQGNINEAALGKGFTNLVKEHDPNANGQFFLHPMSKWRLYSNFKDGRNIGGLIEYVKLFTIIAVIILLIACVNFMNLSTARSEKRAKEVGIRKTLGSAKTQLMLQFFTESMILTFAAFVISIGLVYVLLPAFNSMVDKHLALHLNEASFWITAVGILLFTGILAGSYPAFYLSSFNPVKVLKGTFLPGKKAAMPRRVLVVLQFITSILLISATIVIYQQIQHVKSRNIGYHPDNLLMIPASSPDVDKNYNVIKQELLKTGLIKGVTASTAPVTAIYNYSPAPDYAGKPTNSNLIVAALGVTEDFANTIGMKMVQGSDFKGLPADSAYMILNEAAVQTMGLKDPIGMKMNFFGKDYTLSGVAANVVMANPFKPVEPLMILYRPFGNNFVNIRLNDGVQPQQALKAIENVFKTYNPAFPFEYQFADQEFGKKFLTEDLIGKISFVFAALAIFICCLGLAGLASFTIEKRFREIGVRKVLGASVQQLLLLISKEFLKLVGIAFLIAVPITWWAMTNWLQHYEYRITLSLWLFAIVGVLVLLLTLIIVSLNTIKAAVANPVKSLRTE</sequence>
<evidence type="ECO:0000256" key="6">
    <source>
        <dbReference type="SAM" id="Phobius"/>
    </source>
</evidence>
<dbReference type="PANTHER" id="PTHR30572">
    <property type="entry name" value="MEMBRANE COMPONENT OF TRANSPORTER-RELATED"/>
    <property type="match status" value="1"/>
</dbReference>
<feature type="transmembrane region" description="Helical" evidence="6">
    <location>
        <begin position="21"/>
        <end position="41"/>
    </location>
</feature>
<proteinExistence type="predicted"/>
<dbReference type="OrthoDB" id="610657at2"/>